<feature type="domain" description="HTH luxR-type" evidence="1">
    <location>
        <begin position="888"/>
        <end position="953"/>
    </location>
</feature>
<dbReference type="SUPFAM" id="SSF52540">
    <property type="entry name" value="P-loop containing nucleoside triphosphate hydrolases"/>
    <property type="match status" value="1"/>
</dbReference>
<evidence type="ECO:0000259" key="1">
    <source>
        <dbReference type="PROSITE" id="PS50043"/>
    </source>
</evidence>
<organism evidence="2 3">
    <name type="scientific">Paractinoplanes ovalisporus</name>
    <dbReference type="NCBI Taxonomy" id="2810368"/>
    <lineage>
        <taxon>Bacteria</taxon>
        <taxon>Bacillati</taxon>
        <taxon>Actinomycetota</taxon>
        <taxon>Actinomycetes</taxon>
        <taxon>Micromonosporales</taxon>
        <taxon>Micromonosporaceae</taxon>
        <taxon>Paractinoplanes</taxon>
    </lineage>
</organism>
<name>A0ABS2AQH8_9ACTN</name>
<dbReference type="CDD" id="cd06170">
    <property type="entry name" value="LuxR_C_like"/>
    <property type="match status" value="1"/>
</dbReference>
<dbReference type="Pfam" id="PF00196">
    <property type="entry name" value="GerE"/>
    <property type="match status" value="1"/>
</dbReference>
<dbReference type="EMBL" id="JAENHP010000023">
    <property type="protein sequence ID" value="MBM2621993.1"/>
    <property type="molecule type" value="Genomic_DNA"/>
</dbReference>
<evidence type="ECO:0000313" key="2">
    <source>
        <dbReference type="EMBL" id="MBM2621993.1"/>
    </source>
</evidence>
<keyword evidence="3" id="KW-1185">Reference proteome</keyword>
<dbReference type="InterPro" id="IPR003593">
    <property type="entry name" value="AAA+_ATPase"/>
</dbReference>
<dbReference type="InterPro" id="IPR041664">
    <property type="entry name" value="AAA_16"/>
</dbReference>
<dbReference type="RefSeq" id="WP_203382210.1">
    <property type="nucleotide sequence ID" value="NZ_JAENHP010000023.1"/>
</dbReference>
<dbReference type="InterPro" id="IPR016032">
    <property type="entry name" value="Sig_transdc_resp-reg_C-effctor"/>
</dbReference>
<dbReference type="PROSITE" id="PS50043">
    <property type="entry name" value="HTH_LUXR_2"/>
    <property type="match status" value="1"/>
</dbReference>
<dbReference type="InterPro" id="IPR036388">
    <property type="entry name" value="WH-like_DNA-bd_sf"/>
</dbReference>
<dbReference type="SMART" id="SM00421">
    <property type="entry name" value="HTH_LUXR"/>
    <property type="match status" value="1"/>
</dbReference>
<dbReference type="InterPro" id="IPR027417">
    <property type="entry name" value="P-loop_NTPase"/>
</dbReference>
<sequence length="956" mass="99159">MGAQQQVPGLIGRGAVWAELLALLDDERPDRAAALLAGAAGMGKTALVTRFAEHAADRGHPVLRVTGDSGMPGVAYAALRVLLDGRDLTQLSAARQRALRLALAGQEQGADVLVLRAAACEAIGDPAGDRPVVLVVDDVDRVDAPSLDVLLTLASVVALGQAPMVALFAARTERMPVELSELLPATVLSPLAEPEAERLLDRVPGAPVGAARLEILRRAEGNPLALREFADWADLPGGRPGVDDVFARRVHDLPERTRWALTLAAAGERNPAVLAAADPSADADAWQPAVDAGLITVTETVIHFRHPLVERALLVSSTIRARAHRTLAAGVADPRRALWHRAAATEGPDPGLAAELVAACDLLDGTGVVTAVTILERAAALMPADRRAPTLLDAAARAGAVGRLRWARELLDRARAALDPAVTPALGVSLDSFGSWLETMAGRLGAAAELLTGVLTSVPATAGISNTAAFPAFLLGDGPLTEVLARACADVPADPPWLFPLMVCRPSEEARAGCLLVPEGESPADQYRSAPSGAAAMLADEPEKAVRLLAPAVNAVVGGAAAAVHLAAPGAAGWALIDLGRWVEAEDRLVPLLSSPVAAEAPLIRAGTYAQLAVIALLRGRRETAADLVARSPIDLLTVPVFALRLRWAQGVAALAAGELDDAYRLLTAAFAVPHNWRVLVLPDLVAAATRKQAAGVETPDRVAAAREQAAAGLGAADWAAAREQAAAGLGAADWAAAQEQAAAREQAAAEAGAADWAATHDQAAAAVKTTDLVAAPRAHAAAAVDAAWQAYGKGWLSTRARARLTAARALLADDLDVAAALLEGPEAARHPFERATLAAEVANRMRRAQQPRPARELLTGALDSFERLGAAGWAGHVSAQLRGGAPVADPFATLTAQQEQIVRMAAGGLSNREIGERLFLSPRTIGSHLYRVFPQLGVVNRTQLGELVAARGGGR</sequence>
<dbReference type="Gene3D" id="3.40.50.300">
    <property type="entry name" value="P-loop containing nucleotide triphosphate hydrolases"/>
    <property type="match status" value="1"/>
</dbReference>
<dbReference type="SMART" id="SM00382">
    <property type="entry name" value="AAA"/>
    <property type="match status" value="1"/>
</dbReference>
<dbReference type="SUPFAM" id="SSF46894">
    <property type="entry name" value="C-terminal effector domain of the bipartite response regulators"/>
    <property type="match status" value="1"/>
</dbReference>
<reference evidence="2 3" key="1">
    <citation type="submission" date="2021-01" db="EMBL/GenBank/DDBJ databases">
        <title>Actinoplanes sp. nov. LDG1-06 isolated from lichen.</title>
        <authorList>
            <person name="Saeng-In P."/>
            <person name="Phongsopitanun W."/>
            <person name="Kanchanasin P."/>
            <person name="Yuki M."/>
            <person name="Kudo T."/>
            <person name="Ohkuma M."/>
            <person name="Tanasupawat S."/>
        </authorList>
    </citation>
    <scope>NUCLEOTIDE SEQUENCE [LARGE SCALE GENOMIC DNA]</scope>
    <source>
        <strain evidence="2 3">LDG1-06</strain>
    </source>
</reference>
<dbReference type="Proteomes" id="UP000632138">
    <property type="component" value="Unassembled WGS sequence"/>
</dbReference>
<gene>
    <name evidence="2" type="ORF">JIG36_41475</name>
</gene>
<dbReference type="InterPro" id="IPR000792">
    <property type="entry name" value="Tscrpt_reg_LuxR_C"/>
</dbReference>
<dbReference type="Pfam" id="PF13191">
    <property type="entry name" value="AAA_16"/>
    <property type="match status" value="1"/>
</dbReference>
<dbReference type="PRINTS" id="PR00038">
    <property type="entry name" value="HTHLUXR"/>
</dbReference>
<dbReference type="Gene3D" id="1.10.10.10">
    <property type="entry name" value="Winged helix-like DNA-binding domain superfamily/Winged helix DNA-binding domain"/>
    <property type="match status" value="1"/>
</dbReference>
<comment type="caution">
    <text evidence="2">The sequence shown here is derived from an EMBL/GenBank/DDBJ whole genome shotgun (WGS) entry which is preliminary data.</text>
</comment>
<evidence type="ECO:0000313" key="3">
    <source>
        <dbReference type="Proteomes" id="UP000632138"/>
    </source>
</evidence>
<accession>A0ABS2AQH8</accession>
<protein>
    <submittedName>
        <fullName evidence="2">Helix-turn-helix transcriptional regulator</fullName>
    </submittedName>
</protein>
<proteinExistence type="predicted"/>